<dbReference type="Proteomes" id="UP000325313">
    <property type="component" value="Unassembled WGS sequence"/>
</dbReference>
<evidence type="ECO:0000256" key="1">
    <source>
        <dbReference type="SAM" id="MobiDB-lite"/>
    </source>
</evidence>
<feature type="region of interest" description="Disordered" evidence="1">
    <location>
        <begin position="159"/>
        <end position="179"/>
    </location>
</feature>
<evidence type="ECO:0000313" key="3">
    <source>
        <dbReference type="Proteomes" id="UP000325313"/>
    </source>
</evidence>
<gene>
    <name evidence="2" type="ORF">PGTUg99_034216</name>
</gene>
<accession>A0A5B0N4H0</accession>
<reference evidence="2 3" key="1">
    <citation type="submission" date="2019-05" db="EMBL/GenBank/DDBJ databases">
        <title>Emergence of the Ug99 lineage of the wheat stem rust pathogen through somatic hybridization.</title>
        <authorList>
            <person name="Li F."/>
            <person name="Upadhyaya N.M."/>
            <person name="Sperschneider J."/>
            <person name="Matny O."/>
            <person name="Nguyen-Phuc H."/>
            <person name="Mago R."/>
            <person name="Raley C."/>
            <person name="Miller M.E."/>
            <person name="Silverstein K.A.T."/>
            <person name="Henningsen E."/>
            <person name="Hirsch C.D."/>
            <person name="Visser B."/>
            <person name="Pretorius Z.A."/>
            <person name="Steffenson B.J."/>
            <person name="Schwessinger B."/>
            <person name="Dodds P.N."/>
            <person name="Figueroa M."/>
        </authorList>
    </citation>
    <scope>NUCLEOTIDE SEQUENCE [LARGE SCALE GENOMIC DNA]</scope>
    <source>
        <strain evidence="2 3">Ug99</strain>
    </source>
</reference>
<organism evidence="2 3">
    <name type="scientific">Puccinia graminis f. sp. tritici</name>
    <dbReference type="NCBI Taxonomy" id="56615"/>
    <lineage>
        <taxon>Eukaryota</taxon>
        <taxon>Fungi</taxon>
        <taxon>Dikarya</taxon>
        <taxon>Basidiomycota</taxon>
        <taxon>Pucciniomycotina</taxon>
        <taxon>Pucciniomycetes</taxon>
        <taxon>Pucciniales</taxon>
        <taxon>Pucciniaceae</taxon>
        <taxon>Puccinia</taxon>
    </lineage>
</organism>
<name>A0A5B0N4H0_PUCGR</name>
<evidence type="ECO:0000313" key="2">
    <source>
        <dbReference type="EMBL" id="KAA1083463.1"/>
    </source>
</evidence>
<dbReference type="AlphaFoldDB" id="A0A5B0N4H0"/>
<sequence>MPCICHDHQKLGALCIRCSLLICGGHSPVTLLDRDSSLIRFLDDCYLKMTTVVGPSSPPYTLPDPQSTVFPNPAAHAPGNPTVFTQAGNQRRPSVIMQKIQPRVVSNPKAFQNCQSENALVRMRAAFAKNAQEAAPVDQQIEPPTPVNTQSVEQIRAHLAQSHQTDGASDATGASRGPELSPHLVQLIEKIPTELSFLLEPNLNLEKKSCTKELILKGIKHFMPGYKPPVKQPKKGLLVRAFQLQILPLIAPFVQWKMEQFEQAAADESLVMQEDPAPVDLSGINPNNPNITTDIILTIIAERRPSAKLPESMSKAAAINFFYQYISPRPPHGHPQAFTTWPKTVPMPYHRFLTRDELRYIIQCYVAILFIPCAVGKVHLLAIYEQFVLDEISEETIFEGIHYFVRQDPNPPHQS</sequence>
<dbReference type="EMBL" id="VDEP01000438">
    <property type="protein sequence ID" value="KAA1083463.1"/>
    <property type="molecule type" value="Genomic_DNA"/>
</dbReference>
<comment type="caution">
    <text evidence="2">The sequence shown here is derived from an EMBL/GenBank/DDBJ whole genome shotgun (WGS) entry which is preliminary data.</text>
</comment>
<protein>
    <submittedName>
        <fullName evidence="2">Uncharacterized protein</fullName>
    </submittedName>
</protein>
<proteinExistence type="predicted"/>